<dbReference type="HAMAP" id="MF_02078">
    <property type="entry name" value="MurJ_MviN"/>
    <property type="match status" value="1"/>
</dbReference>
<feature type="transmembrane region" description="Helical" evidence="10">
    <location>
        <begin position="352"/>
        <end position="369"/>
    </location>
</feature>
<evidence type="ECO:0000256" key="4">
    <source>
        <dbReference type="ARBA" id="ARBA00022960"/>
    </source>
</evidence>
<dbReference type="NCBIfam" id="TIGR01695">
    <property type="entry name" value="murJ_mviN"/>
    <property type="match status" value="1"/>
</dbReference>
<dbReference type="CDD" id="cd13123">
    <property type="entry name" value="MATE_MurJ_like"/>
    <property type="match status" value="1"/>
</dbReference>
<evidence type="ECO:0000256" key="1">
    <source>
        <dbReference type="ARBA" id="ARBA00004651"/>
    </source>
</evidence>
<feature type="transmembrane region" description="Helical" evidence="10">
    <location>
        <begin position="230"/>
        <end position="258"/>
    </location>
</feature>
<evidence type="ECO:0000313" key="12">
    <source>
        <dbReference type="EMBL" id="WPX96229.1"/>
    </source>
</evidence>
<feature type="transmembrane region" description="Helical" evidence="10">
    <location>
        <begin position="158"/>
        <end position="179"/>
    </location>
</feature>
<evidence type="ECO:0000256" key="3">
    <source>
        <dbReference type="ARBA" id="ARBA00022692"/>
    </source>
</evidence>
<feature type="transmembrane region" description="Helical" evidence="10">
    <location>
        <begin position="88"/>
        <end position="111"/>
    </location>
</feature>
<feature type="transmembrane region" description="Helical" evidence="10">
    <location>
        <begin position="471"/>
        <end position="492"/>
    </location>
</feature>
<dbReference type="InterPro" id="IPR051050">
    <property type="entry name" value="Lipid_II_flippase_MurJ/MviN"/>
</dbReference>
<keyword evidence="10" id="KW-0997">Cell inner membrane</keyword>
<keyword evidence="10 11" id="KW-0961">Cell wall biogenesis/degradation</keyword>
<keyword evidence="13" id="KW-1185">Reference proteome</keyword>
<name>A0ABZ0UKI1_9RICK</name>
<organism evidence="12 13">
    <name type="scientific">Candidatus Bandiella euplotis</name>
    <dbReference type="NCBI Taxonomy" id="1664265"/>
    <lineage>
        <taxon>Bacteria</taxon>
        <taxon>Pseudomonadati</taxon>
        <taxon>Pseudomonadota</taxon>
        <taxon>Alphaproteobacteria</taxon>
        <taxon>Rickettsiales</taxon>
        <taxon>Candidatus Midichloriaceae</taxon>
        <taxon>Candidatus Bandiella</taxon>
    </lineage>
</organism>
<dbReference type="PIRSF" id="PIRSF002869">
    <property type="entry name" value="MviN"/>
    <property type="match status" value="1"/>
</dbReference>
<feature type="transmembrane region" description="Helical" evidence="10">
    <location>
        <begin position="447"/>
        <end position="465"/>
    </location>
</feature>
<comment type="similarity">
    <text evidence="9 10 11">Belongs to the MurJ/MviN family.</text>
</comment>
<keyword evidence="7 10" id="KW-0472">Membrane</keyword>
<feature type="transmembrane region" description="Helical" evidence="10">
    <location>
        <begin position="270"/>
        <end position="291"/>
    </location>
</feature>
<feature type="transmembrane region" description="Helical" evidence="10">
    <location>
        <begin position="381"/>
        <end position="400"/>
    </location>
</feature>
<comment type="subcellular location">
    <subcellularLocation>
        <location evidence="10">Cell inner membrane</location>
        <topology evidence="10">Multi-pass membrane protein</topology>
    </subcellularLocation>
    <subcellularLocation>
        <location evidence="1">Cell membrane</location>
        <topology evidence="1">Multi-pass membrane protein</topology>
    </subcellularLocation>
</comment>
<evidence type="ECO:0000256" key="11">
    <source>
        <dbReference type="PIRNR" id="PIRNR002869"/>
    </source>
</evidence>
<evidence type="ECO:0000256" key="8">
    <source>
        <dbReference type="ARBA" id="ARBA00060041"/>
    </source>
</evidence>
<dbReference type="RefSeq" id="WP_323733106.1">
    <property type="nucleotide sequence ID" value="NZ_CP110820.1"/>
</dbReference>
<accession>A0ABZ0UKI1</accession>
<feature type="transmembrane region" description="Helical" evidence="10">
    <location>
        <begin position="191"/>
        <end position="209"/>
    </location>
</feature>
<keyword evidence="4 10" id="KW-0133">Cell shape</keyword>
<evidence type="ECO:0000256" key="6">
    <source>
        <dbReference type="ARBA" id="ARBA00022989"/>
    </source>
</evidence>
<evidence type="ECO:0000256" key="10">
    <source>
        <dbReference type="HAMAP-Rule" id="MF_02078"/>
    </source>
</evidence>
<keyword evidence="5 10" id="KW-0573">Peptidoglycan synthesis</keyword>
<comment type="function">
    <text evidence="8 10 11">Involved in peptidoglycan biosynthesis. Transports lipid-linked peptidoglycan precursors from the inner to the outer leaflet of the cytoplasmic membrane.</text>
</comment>
<comment type="pathway">
    <text evidence="10">Cell wall biogenesis; peptidoglycan biosynthesis.</text>
</comment>
<dbReference type="InterPro" id="IPR004268">
    <property type="entry name" value="MurJ"/>
</dbReference>
<protein>
    <recommendedName>
        <fullName evidence="10">Probable lipid II flippase MurJ</fullName>
    </recommendedName>
</protein>
<evidence type="ECO:0000256" key="5">
    <source>
        <dbReference type="ARBA" id="ARBA00022984"/>
    </source>
</evidence>
<feature type="transmembrane region" description="Helical" evidence="10">
    <location>
        <begin position="406"/>
        <end position="427"/>
    </location>
</feature>
<keyword evidence="10 11" id="KW-0813">Transport</keyword>
<reference evidence="12 13" key="1">
    <citation type="submission" date="2022-11" db="EMBL/GenBank/DDBJ databases">
        <title>Host association and intracellularity evolved multiple times independently in the Rickettsiales.</title>
        <authorList>
            <person name="Castelli M."/>
            <person name="Nardi T."/>
            <person name="Gammuto L."/>
            <person name="Bellinzona G."/>
            <person name="Sabaneyeva E."/>
            <person name="Potekhin A."/>
            <person name="Serra V."/>
            <person name="Petroni G."/>
            <person name="Sassera D."/>
        </authorList>
    </citation>
    <scope>NUCLEOTIDE SEQUENCE [LARGE SCALE GENOMIC DNA]</scope>
    <source>
        <strain evidence="12 13">NDG2</strain>
    </source>
</reference>
<feature type="transmembrane region" description="Helical" evidence="10">
    <location>
        <begin position="123"/>
        <end position="151"/>
    </location>
</feature>
<gene>
    <name evidence="10" type="primary">murJ</name>
    <name evidence="12" type="ORF">Bandiella_00338</name>
</gene>
<evidence type="ECO:0000256" key="9">
    <source>
        <dbReference type="ARBA" id="ARBA00061532"/>
    </source>
</evidence>
<dbReference type="PANTHER" id="PTHR47019:SF1">
    <property type="entry name" value="LIPID II FLIPPASE MURJ"/>
    <property type="match status" value="1"/>
</dbReference>
<keyword evidence="3 10" id="KW-0812">Transmembrane</keyword>
<dbReference type="EMBL" id="CP110820">
    <property type="protein sequence ID" value="WPX96229.1"/>
    <property type="molecule type" value="Genomic_DNA"/>
</dbReference>
<dbReference type="PRINTS" id="PR01806">
    <property type="entry name" value="VIRFACTRMVIN"/>
</dbReference>
<keyword evidence="6 10" id="KW-1133">Transmembrane helix</keyword>
<proteinExistence type="inferred from homology"/>
<keyword evidence="2 10" id="KW-1003">Cell membrane</keyword>
<dbReference type="PANTHER" id="PTHR47019">
    <property type="entry name" value="LIPID II FLIPPASE MURJ"/>
    <property type="match status" value="1"/>
</dbReference>
<evidence type="ECO:0000256" key="2">
    <source>
        <dbReference type="ARBA" id="ARBA00022475"/>
    </source>
</evidence>
<dbReference type="Proteomes" id="UP001327219">
    <property type="component" value="Chromosome"/>
</dbReference>
<evidence type="ECO:0000313" key="13">
    <source>
        <dbReference type="Proteomes" id="UP001327219"/>
    </source>
</evidence>
<sequence length="497" mass="54899">MDRLFKSTFIVSSCTLISRIFGYLRDMVIADKLGAGGLNDAFVAAFRLANVFRNIFAEGALNVVFVPEFSQILKTSGKKQAFIFAAKVHSLLLVVLAIFCLLAIIMMPEIIWYTTPGFREDTYIYNLAVLFGRITFPYLFCISLAAFYGGILNTFNKFFPFAIAPALLNIISVIGLCFFDQCETSAHTLSMATLIGGVFELAWMIYFLFKHGCKLSIVKFKLDSKITRVLKNMLPIVVASGVTHINACISMIVLSYFPGGLSYMYYADRIVQLPLALIGTAIGTVLLPMLAKTLVSKQKNTSLEIQNGAISLVMFLAIPATAALLFLGHDIIEVLFERGNFPHSATIQTAKTLMLLSIGLPAFVLIKLFQTQFYSKLNTKLPVVIAIISICINLIISLLTMNSLQYLGVAVANSVSGWVNFILLLVFAKKNLGFNFYPNTLMKGGKYVVASVVMVLVMWGIASALPMPNKYLFLGLEITVGLLTYLISCYLWSNVLR</sequence>
<feature type="transmembrane region" description="Helical" evidence="10">
    <location>
        <begin position="312"/>
        <end position="332"/>
    </location>
</feature>
<evidence type="ECO:0000256" key="7">
    <source>
        <dbReference type="ARBA" id="ARBA00023136"/>
    </source>
</evidence>
<dbReference type="Pfam" id="PF03023">
    <property type="entry name" value="MurJ"/>
    <property type="match status" value="1"/>
</dbReference>